<dbReference type="EMBL" id="JAETXX010000010">
    <property type="protein sequence ID" value="MCF8715908.1"/>
    <property type="molecule type" value="Genomic_DNA"/>
</dbReference>
<dbReference type="NCBIfam" id="TIGR03440">
    <property type="entry name" value="egtB_TIGR03440"/>
    <property type="match status" value="1"/>
</dbReference>
<comment type="caution">
    <text evidence="6">The sequence shown here is derived from an EMBL/GenBank/DDBJ whole genome shotgun (WGS) entry which is preliminary data.</text>
</comment>
<dbReference type="Pfam" id="PF03781">
    <property type="entry name" value="FGE-sulfatase"/>
    <property type="match status" value="1"/>
</dbReference>
<sequence>MLMTNEIISNFLQTRIATEEICAPLTQEDYVVQPSEHVSPPKWHLGHTTWFFEEFVLKKFNPDYKEFDSQYSFLFNSYYESMGERLLRTNRGNLTRPSVEEVYRYRDYVTNQLSDFLEDNLTEQIASIVITGIHHEKQHQELLFTDIKYILGSNPLLPAYSETFEENIVEKQKSKWIKIPEGTYEIGHVTNDFCFDNELGKHKVHLHNYKIANKLVTNEEYLEFINDGGYEDFKYWHAEGWDWIQKNNIKCPLYWHKVDNIWQQYTFKGLKTIDLETPVTHISYYEAFAYAEWRGLRLPTEFEWEAAQDFFDWGKRWEWTESAYLPYPYYKKAEGALGEYNGKFMVNQKVLRGGSVVTSKDHTRYTYRNFFHPHLRWQFTGIRLAKR</sequence>
<evidence type="ECO:0000313" key="7">
    <source>
        <dbReference type="Proteomes" id="UP000829517"/>
    </source>
</evidence>
<dbReference type="InterPro" id="IPR017806">
    <property type="entry name" value="EgtB"/>
</dbReference>
<protein>
    <submittedName>
        <fullName evidence="6">Ergothioneine biosynthesis protein EgtB</fullName>
    </submittedName>
</protein>
<dbReference type="InterPro" id="IPR016187">
    <property type="entry name" value="CTDL_fold"/>
</dbReference>
<keyword evidence="1" id="KW-0560">Oxidoreductase</keyword>
<comment type="pathway">
    <text evidence="3">Amino-acid biosynthesis; ergothioneine biosynthesis.</text>
</comment>
<keyword evidence="2" id="KW-0408">Iron</keyword>
<dbReference type="InterPro" id="IPR005532">
    <property type="entry name" value="SUMF_dom"/>
</dbReference>
<evidence type="ECO:0000259" key="4">
    <source>
        <dbReference type="Pfam" id="PF03781"/>
    </source>
</evidence>
<dbReference type="InterPro" id="IPR051043">
    <property type="entry name" value="Sulfatase_Mod_Factor_Kinase"/>
</dbReference>
<evidence type="ECO:0000259" key="5">
    <source>
        <dbReference type="Pfam" id="PF12867"/>
    </source>
</evidence>
<dbReference type="InterPro" id="IPR024775">
    <property type="entry name" value="DinB-like"/>
</dbReference>
<keyword evidence="7" id="KW-1185">Reference proteome</keyword>
<evidence type="ECO:0000313" key="6">
    <source>
        <dbReference type="EMBL" id="MCF8715908.1"/>
    </source>
</evidence>
<feature type="domain" description="Sulfatase-modifying factor enzyme-like" evidence="4">
    <location>
        <begin position="174"/>
        <end position="307"/>
    </location>
</feature>
<dbReference type="Proteomes" id="UP000829517">
    <property type="component" value="Unassembled WGS sequence"/>
</dbReference>
<dbReference type="PANTHER" id="PTHR23150">
    <property type="entry name" value="SULFATASE MODIFYING FACTOR 1, 2"/>
    <property type="match status" value="1"/>
</dbReference>
<proteinExistence type="predicted"/>
<dbReference type="Gene3D" id="3.90.1580.10">
    <property type="entry name" value="paralog of FGE (formylglycine-generating enzyme)"/>
    <property type="match status" value="2"/>
</dbReference>
<dbReference type="InterPro" id="IPR042095">
    <property type="entry name" value="SUMF_sf"/>
</dbReference>
<evidence type="ECO:0000256" key="1">
    <source>
        <dbReference type="ARBA" id="ARBA00023002"/>
    </source>
</evidence>
<name>A0ABS9J647_9FLAO</name>
<dbReference type="Pfam" id="PF12867">
    <property type="entry name" value="DinB_2"/>
    <property type="match status" value="1"/>
</dbReference>
<evidence type="ECO:0000256" key="2">
    <source>
        <dbReference type="ARBA" id="ARBA00023004"/>
    </source>
</evidence>
<accession>A0ABS9J647</accession>
<gene>
    <name evidence="6" type="primary">egtB</name>
    <name evidence="6" type="ORF">JM658_13815</name>
</gene>
<organism evidence="6 7">
    <name type="scientific">Joostella atrarenae</name>
    <dbReference type="NCBI Taxonomy" id="679257"/>
    <lineage>
        <taxon>Bacteria</taxon>
        <taxon>Pseudomonadati</taxon>
        <taxon>Bacteroidota</taxon>
        <taxon>Flavobacteriia</taxon>
        <taxon>Flavobacteriales</taxon>
        <taxon>Flavobacteriaceae</taxon>
        <taxon>Joostella</taxon>
    </lineage>
</organism>
<dbReference type="SUPFAM" id="SSF56436">
    <property type="entry name" value="C-type lectin-like"/>
    <property type="match status" value="1"/>
</dbReference>
<dbReference type="PANTHER" id="PTHR23150:SF36">
    <property type="entry name" value="HERCYNINE OXYGENASE"/>
    <property type="match status" value="1"/>
</dbReference>
<evidence type="ECO:0000256" key="3">
    <source>
        <dbReference type="ARBA" id="ARBA00037882"/>
    </source>
</evidence>
<dbReference type="RefSeq" id="WP_236959869.1">
    <property type="nucleotide sequence ID" value="NZ_JAETXX010000010.1"/>
</dbReference>
<reference evidence="6 7" key="1">
    <citation type="submission" date="2021-01" db="EMBL/GenBank/DDBJ databases">
        <title>Genome sequencing of Joostella atrarenae M1-2 (= KCTC 23194).</title>
        <authorList>
            <person name="Zakaria M.R."/>
            <person name="Lam M.Q."/>
            <person name="Chong C.S."/>
        </authorList>
    </citation>
    <scope>NUCLEOTIDE SEQUENCE [LARGE SCALE GENOMIC DNA]</scope>
    <source>
        <strain evidence="6 7">M1-2</strain>
    </source>
</reference>
<feature type="domain" description="DinB-like" evidence="5">
    <location>
        <begin position="12"/>
        <end position="130"/>
    </location>
</feature>